<accession>A0A1H9K047</accession>
<feature type="region of interest" description="Disordered" evidence="1">
    <location>
        <begin position="310"/>
        <end position="332"/>
    </location>
</feature>
<evidence type="ECO:0000313" key="4">
    <source>
        <dbReference type="Proteomes" id="UP000242515"/>
    </source>
</evidence>
<organism evidence="3 4">
    <name type="scientific">Rosenbergiella nectarea</name>
    <dbReference type="NCBI Taxonomy" id="988801"/>
    <lineage>
        <taxon>Bacteria</taxon>
        <taxon>Pseudomonadati</taxon>
        <taxon>Pseudomonadota</taxon>
        <taxon>Gammaproteobacteria</taxon>
        <taxon>Enterobacterales</taxon>
        <taxon>Erwiniaceae</taxon>
        <taxon>Rosenbergiella</taxon>
    </lineage>
</organism>
<evidence type="ECO:0000313" key="3">
    <source>
        <dbReference type="EMBL" id="SEQ92450.1"/>
    </source>
</evidence>
<dbReference type="InterPro" id="IPR052563">
    <property type="entry name" value="FliK"/>
</dbReference>
<dbReference type="Proteomes" id="UP000242515">
    <property type="component" value="Unassembled WGS sequence"/>
</dbReference>
<dbReference type="EMBL" id="FOGC01000008">
    <property type="protein sequence ID" value="SEQ92450.1"/>
    <property type="molecule type" value="Genomic_DNA"/>
</dbReference>
<dbReference type="Pfam" id="PF02120">
    <property type="entry name" value="Flg_hook"/>
    <property type="match status" value="1"/>
</dbReference>
<feature type="domain" description="Flagellar hook-length control protein-like C-terminal" evidence="2">
    <location>
        <begin position="243"/>
        <end position="322"/>
    </location>
</feature>
<dbReference type="PANTHER" id="PTHR37533">
    <property type="entry name" value="FLAGELLAR HOOK-LENGTH CONTROL PROTEIN"/>
    <property type="match status" value="1"/>
</dbReference>
<gene>
    <name evidence="3" type="ORF">SAMN05216522_108153</name>
</gene>
<feature type="compositionally biased region" description="Polar residues" evidence="1">
    <location>
        <begin position="310"/>
        <end position="320"/>
    </location>
</feature>
<evidence type="ECO:0000259" key="2">
    <source>
        <dbReference type="Pfam" id="PF02120"/>
    </source>
</evidence>
<reference evidence="4" key="1">
    <citation type="submission" date="2016-10" db="EMBL/GenBank/DDBJ databases">
        <authorList>
            <person name="Varghese N."/>
            <person name="Submissions S."/>
        </authorList>
    </citation>
    <scope>NUCLEOTIDE SEQUENCE [LARGE SCALE GENOMIC DNA]</scope>
    <source>
        <strain evidence="4">8N4</strain>
    </source>
</reference>
<dbReference type="AlphaFoldDB" id="A0A1H9K047"/>
<dbReference type="STRING" id="988801.SAMN05216522_108153"/>
<protein>
    <submittedName>
        <fullName evidence="3">Type III secretion system needle length determinant</fullName>
    </submittedName>
</protein>
<dbReference type="PANTHER" id="PTHR37533:SF2">
    <property type="entry name" value="FLAGELLAR HOOK-LENGTH CONTROL PROTEIN"/>
    <property type="match status" value="1"/>
</dbReference>
<sequence>MNAISLASPTLILPSTAPNSAVEVSAQAESSAMQFLLSPEEGDSSTTSEVAAPIVDGLTAENAQPLMESLQAQLSYRQAIRQGQNSDRLVAEATPLSLVDMPRVDLALSASKYRARSEPVTDDSAVIADAPHQSEQETGIAISSLFFFPPPIERSLTGQSEQTSRPLRGTDSAALPLVVEQTLADVPPADALNVVLPAGETVLTTPSASLKAGDPSMLTLPLTLNRDQTGYAQPLVTALSGHIAWQITQHQQSVELQLHPAELGAMTITLHMNAGALQLHIHAEVPETQQLVQQTANELKESLTLSQGGQVAVDVSSQGHQQRRQAPQPQNPKVISANHLSLTDTQASATDHSILITL</sequence>
<keyword evidence="4" id="KW-1185">Reference proteome</keyword>
<proteinExistence type="predicted"/>
<dbReference type="RefSeq" id="WP_092676784.1">
    <property type="nucleotide sequence ID" value="NZ_FOGC01000008.1"/>
</dbReference>
<dbReference type="InterPro" id="IPR038610">
    <property type="entry name" value="FliK-like_C_sf"/>
</dbReference>
<dbReference type="CDD" id="cd17470">
    <property type="entry name" value="T3SS_Flik_C"/>
    <property type="match status" value="1"/>
</dbReference>
<name>A0A1H9K047_9GAMM</name>
<dbReference type="Gene3D" id="3.30.750.140">
    <property type="match status" value="1"/>
</dbReference>
<evidence type="ECO:0000256" key="1">
    <source>
        <dbReference type="SAM" id="MobiDB-lite"/>
    </source>
</evidence>
<dbReference type="InterPro" id="IPR021136">
    <property type="entry name" value="Flagellar_hook_control-like_C"/>
</dbReference>
<dbReference type="OrthoDB" id="1792985at2"/>